<dbReference type="Proteomes" id="UP000322077">
    <property type="component" value="Unassembled WGS sequence"/>
</dbReference>
<feature type="region of interest" description="Disordered" evidence="1">
    <location>
        <begin position="1"/>
        <end position="24"/>
    </location>
</feature>
<feature type="compositionally biased region" description="Low complexity" evidence="1">
    <location>
        <begin position="9"/>
        <end position="24"/>
    </location>
</feature>
<gene>
    <name evidence="2" type="ORF">FYJ91_11920</name>
</gene>
<protein>
    <submittedName>
        <fullName evidence="2">Uncharacterized protein</fullName>
    </submittedName>
</protein>
<evidence type="ECO:0000313" key="2">
    <source>
        <dbReference type="EMBL" id="TZG25710.1"/>
    </source>
</evidence>
<evidence type="ECO:0000313" key="3">
    <source>
        <dbReference type="Proteomes" id="UP000322077"/>
    </source>
</evidence>
<dbReference type="EMBL" id="VTOU01000003">
    <property type="protein sequence ID" value="TZG25710.1"/>
    <property type="molecule type" value="Genomic_DNA"/>
</dbReference>
<organism evidence="2 3">
    <name type="scientific">Sphingomonas montanisoli</name>
    <dbReference type="NCBI Taxonomy" id="2606412"/>
    <lineage>
        <taxon>Bacteria</taxon>
        <taxon>Pseudomonadati</taxon>
        <taxon>Pseudomonadota</taxon>
        <taxon>Alphaproteobacteria</taxon>
        <taxon>Sphingomonadales</taxon>
        <taxon>Sphingomonadaceae</taxon>
        <taxon>Sphingomonas</taxon>
    </lineage>
</organism>
<keyword evidence="3" id="KW-1185">Reference proteome</keyword>
<reference evidence="2 3" key="1">
    <citation type="submission" date="2019-08" db="EMBL/GenBank/DDBJ databases">
        <authorList>
            <person name="Wang G."/>
            <person name="Xu Z."/>
        </authorList>
    </citation>
    <scope>NUCLEOTIDE SEQUENCE [LARGE SCALE GENOMIC DNA]</scope>
    <source>
        <strain evidence="2 3">ZX</strain>
    </source>
</reference>
<dbReference type="AlphaFoldDB" id="A0A5D9C407"/>
<accession>A0A5D9C407</accession>
<name>A0A5D9C407_9SPHN</name>
<evidence type="ECO:0000256" key="1">
    <source>
        <dbReference type="SAM" id="MobiDB-lite"/>
    </source>
</evidence>
<proteinExistence type="predicted"/>
<comment type="caution">
    <text evidence="2">The sequence shown here is derived from an EMBL/GenBank/DDBJ whole genome shotgun (WGS) entry which is preliminary data.</text>
</comment>
<sequence length="182" mass="20027">MRRRDGCSSRRTPSRRSASSLAPTCSCGPARCRAADMPTLLPRHVFDETFDRLRSCGGGRRECQALWVGPWSDPERVTRVVHPKHSASAVGFTLEDSWLTSFWKSLADAGEGVSVQVHTHPGAAYHSATDDAFPILAVPGFLSLVIPRFALGPTGFDSAFLARLDDDGRWREVPIKDHLELI</sequence>
<dbReference type="SUPFAM" id="SSF102712">
    <property type="entry name" value="JAB1/MPN domain"/>
    <property type="match status" value="1"/>
</dbReference>